<dbReference type="InterPro" id="IPR041588">
    <property type="entry name" value="Integrase_H2C2"/>
</dbReference>
<feature type="domain" description="Integrase zinc-binding" evidence="1">
    <location>
        <begin position="45"/>
        <end position="97"/>
    </location>
</feature>
<dbReference type="Gene3D" id="1.10.340.70">
    <property type="match status" value="1"/>
</dbReference>
<organism evidence="2">
    <name type="scientific">Tanacetum cinerariifolium</name>
    <name type="common">Dalmatian daisy</name>
    <name type="synonym">Chrysanthemum cinerariifolium</name>
    <dbReference type="NCBI Taxonomy" id="118510"/>
    <lineage>
        <taxon>Eukaryota</taxon>
        <taxon>Viridiplantae</taxon>
        <taxon>Streptophyta</taxon>
        <taxon>Embryophyta</taxon>
        <taxon>Tracheophyta</taxon>
        <taxon>Spermatophyta</taxon>
        <taxon>Magnoliopsida</taxon>
        <taxon>eudicotyledons</taxon>
        <taxon>Gunneridae</taxon>
        <taxon>Pentapetalae</taxon>
        <taxon>asterids</taxon>
        <taxon>campanulids</taxon>
        <taxon>Asterales</taxon>
        <taxon>Asteraceae</taxon>
        <taxon>Asteroideae</taxon>
        <taxon>Anthemideae</taxon>
        <taxon>Anthemidinae</taxon>
        <taxon>Tanacetum</taxon>
    </lineage>
</organism>
<feature type="non-terminal residue" evidence="2">
    <location>
        <position position="98"/>
    </location>
</feature>
<sequence>ELKKDSQLEALRLSLETKSEGMEGYSSVDGEIRYRGRLVLPRTSKWIPQLFVEFHGGAMGGHEGTQKTYQQMAREFYWVGMRRDVAKLVAECGVCQKI</sequence>
<feature type="non-terminal residue" evidence="2">
    <location>
        <position position="1"/>
    </location>
</feature>
<gene>
    <name evidence="2" type="ORF">Tci_634649</name>
</gene>
<reference evidence="2" key="1">
    <citation type="journal article" date="2019" name="Sci. Rep.">
        <title>Draft genome of Tanacetum cinerariifolium, the natural source of mosquito coil.</title>
        <authorList>
            <person name="Yamashiro T."/>
            <person name="Shiraishi A."/>
            <person name="Satake H."/>
            <person name="Nakayama K."/>
        </authorList>
    </citation>
    <scope>NUCLEOTIDE SEQUENCE</scope>
</reference>
<dbReference type="AlphaFoldDB" id="A0A699K0G9"/>
<evidence type="ECO:0000313" key="2">
    <source>
        <dbReference type="EMBL" id="GFA62677.1"/>
    </source>
</evidence>
<dbReference type="EMBL" id="BKCJ010457726">
    <property type="protein sequence ID" value="GFA62677.1"/>
    <property type="molecule type" value="Genomic_DNA"/>
</dbReference>
<accession>A0A699K0G9</accession>
<dbReference type="InterPro" id="IPR052160">
    <property type="entry name" value="Gypsy_RT_Integrase-like"/>
</dbReference>
<dbReference type="Pfam" id="PF17921">
    <property type="entry name" value="Integrase_H2C2"/>
    <property type="match status" value="1"/>
</dbReference>
<dbReference type="FunFam" id="1.10.340.70:FF:000001">
    <property type="entry name" value="Retrovirus-related Pol polyprotein from transposon gypsy-like Protein"/>
    <property type="match status" value="1"/>
</dbReference>
<comment type="caution">
    <text evidence="2">The sequence shown here is derived from an EMBL/GenBank/DDBJ whole genome shotgun (WGS) entry which is preliminary data.</text>
</comment>
<protein>
    <submittedName>
        <fullName evidence="2">Putative mitochondrial protein</fullName>
    </submittedName>
</protein>
<dbReference type="PANTHER" id="PTHR47266">
    <property type="entry name" value="ENDONUCLEASE-RELATED"/>
    <property type="match status" value="1"/>
</dbReference>
<name>A0A699K0G9_TANCI</name>
<proteinExistence type="predicted"/>
<evidence type="ECO:0000259" key="1">
    <source>
        <dbReference type="Pfam" id="PF17921"/>
    </source>
</evidence>